<feature type="compositionally biased region" description="Polar residues" evidence="1">
    <location>
        <begin position="54"/>
        <end position="67"/>
    </location>
</feature>
<organism evidence="2 3">
    <name type="scientific">Oceanobacillus neutriphilus</name>
    <dbReference type="NCBI Taxonomy" id="531815"/>
    <lineage>
        <taxon>Bacteria</taxon>
        <taxon>Bacillati</taxon>
        <taxon>Bacillota</taxon>
        <taxon>Bacilli</taxon>
        <taxon>Bacillales</taxon>
        <taxon>Bacillaceae</taxon>
        <taxon>Oceanobacillus</taxon>
    </lineage>
</organism>
<name>A0ABQ2NYA0_9BACI</name>
<protein>
    <submittedName>
        <fullName evidence="2">Phage major tail protein, TP901-1 family</fullName>
    </submittedName>
</protein>
<feature type="region of interest" description="Disordered" evidence="1">
    <location>
        <begin position="134"/>
        <end position="163"/>
    </location>
</feature>
<feature type="region of interest" description="Disordered" evidence="1">
    <location>
        <begin position="48"/>
        <end position="75"/>
    </location>
</feature>
<dbReference type="RefSeq" id="WP_188735533.1">
    <property type="nucleotide sequence ID" value="NZ_BMLW01000010.1"/>
</dbReference>
<evidence type="ECO:0000313" key="3">
    <source>
        <dbReference type="Proteomes" id="UP000641206"/>
    </source>
</evidence>
<evidence type="ECO:0000313" key="2">
    <source>
        <dbReference type="EMBL" id="GGP13568.1"/>
    </source>
</evidence>
<evidence type="ECO:0000256" key="1">
    <source>
        <dbReference type="SAM" id="MobiDB-lite"/>
    </source>
</evidence>
<dbReference type="NCBIfam" id="TIGR02126">
    <property type="entry name" value="phgtail_TP901_1"/>
    <property type="match status" value="1"/>
</dbReference>
<accession>A0ABQ2NYA0</accession>
<dbReference type="EMBL" id="BMLW01000010">
    <property type="protein sequence ID" value="GGP13568.1"/>
    <property type="molecule type" value="Genomic_DNA"/>
</dbReference>
<comment type="caution">
    <text evidence="2">The sequence shown here is derived from an EMBL/GenBank/DDBJ whole genome shotgun (WGS) entry which is preliminary data.</text>
</comment>
<keyword evidence="3" id="KW-1185">Reference proteome</keyword>
<dbReference type="Proteomes" id="UP000641206">
    <property type="component" value="Unassembled WGS sequence"/>
</dbReference>
<dbReference type="InterPro" id="IPR011855">
    <property type="entry name" value="Phgtail_TP901_1"/>
</dbReference>
<sequence>MAVGEIYKGEEFIYLVELKNGNGTTLVRPFDQTGGGTSLETDEIEIDTKDRSGSSHGKVTESISLEGNITEGDPFPKAMKKMIRAKEYVKIYEIDTRTNEGEYGMYMVSSFDLEHENGDNSTYSLEGTLFGTTKEVKLDELPEGAPPLEGMEDDENDDGNETP</sequence>
<proteinExistence type="predicted"/>
<reference evidence="3" key="1">
    <citation type="journal article" date="2019" name="Int. J. Syst. Evol. Microbiol.">
        <title>The Global Catalogue of Microorganisms (GCM) 10K type strain sequencing project: providing services to taxonomists for standard genome sequencing and annotation.</title>
        <authorList>
            <consortium name="The Broad Institute Genomics Platform"/>
            <consortium name="The Broad Institute Genome Sequencing Center for Infectious Disease"/>
            <person name="Wu L."/>
            <person name="Ma J."/>
        </authorList>
    </citation>
    <scope>NUCLEOTIDE SEQUENCE [LARGE SCALE GENOMIC DNA]</scope>
    <source>
        <strain evidence="3">CGMCC 1.7693</strain>
    </source>
</reference>
<feature type="compositionally biased region" description="Acidic residues" evidence="1">
    <location>
        <begin position="150"/>
        <end position="163"/>
    </location>
</feature>
<dbReference type="Pfam" id="PF06199">
    <property type="entry name" value="Phage_tail_2"/>
    <property type="match status" value="1"/>
</dbReference>
<gene>
    <name evidence="2" type="ORF">GCM10011346_34080</name>
</gene>